<evidence type="ECO:0000256" key="5">
    <source>
        <dbReference type="ARBA" id="ARBA00022490"/>
    </source>
</evidence>
<evidence type="ECO:0000313" key="19">
    <source>
        <dbReference type="Proteomes" id="UP000887568"/>
    </source>
</evidence>
<keyword evidence="8" id="KW-0479">Metal-binding</keyword>
<keyword evidence="7" id="KW-0254">Endocytosis</keyword>
<name>A0A914A3T7_PATMI</name>
<dbReference type="CDD" id="cd15739">
    <property type="entry name" value="FYVE_RABE_unchar"/>
    <property type="match status" value="1"/>
</dbReference>
<feature type="compositionally biased region" description="Polar residues" evidence="16">
    <location>
        <begin position="442"/>
        <end position="466"/>
    </location>
</feature>
<evidence type="ECO:0000256" key="6">
    <source>
        <dbReference type="ARBA" id="ARBA00022553"/>
    </source>
</evidence>
<dbReference type="GeneID" id="119729644"/>
<dbReference type="SUPFAM" id="SSF103652">
    <property type="entry name" value="G protein-binding domain"/>
    <property type="match status" value="2"/>
</dbReference>
<keyword evidence="12" id="KW-0653">Protein transport</keyword>
<evidence type="ECO:0000256" key="1">
    <source>
        <dbReference type="ARBA" id="ARBA00004412"/>
    </source>
</evidence>
<dbReference type="GO" id="GO:0005096">
    <property type="term" value="F:GTPase activator activity"/>
    <property type="evidence" value="ECO:0007669"/>
    <property type="project" value="InterPro"/>
</dbReference>
<keyword evidence="4" id="KW-0813">Transport</keyword>
<protein>
    <recommendedName>
        <fullName evidence="17">FYVE-type domain-containing protein</fullName>
    </recommendedName>
</protein>
<dbReference type="SMART" id="SM00064">
    <property type="entry name" value="FYVE"/>
    <property type="match status" value="1"/>
</dbReference>
<keyword evidence="19" id="KW-1185">Reference proteome</keyword>
<dbReference type="OrthoDB" id="79940at2759"/>
<keyword evidence="6" id="KW-0597">Phosphoprotein</keyword>
<evidence type="ECO:0000256" key="16">
    <source>
        <dbReference type="SAM" id="MobiDB-lite"/>
    </source>
</evidence>
<feature type="compositionally biased region" description="Polar residues" evidence="16">
    <location>
        <begin position="492"/>
        <end position="509"/>
    </location>
</feature>
<evidence type="ECO:0000259" key="17">
    <source>
        <dbReference type="PROSITE" id="PS50178"/>
    </source>
</evidence>
<dbReference type="GO" id="GO:0008270">
    <property type="term" value="F:zinc ion binding"/>
    <property type="evidence" value="ECO:0007669"/>
    <property type="project" value="UniProtKB-KW"/>
</dbReference>
<keyword evidence="9" id="KW-0967">Endosome</keyword>
<dbReference type="Pfam" id="PF01363">
    <property type="entry name" value="FYVE"/>
    <property type="match status" value="1"/>
</dbReference>
<dbReference type="InterPro" id="IPR017455">
    <property type="entry name" value="Znf_FYVE-rel"/>
</dbReference>
<keyword evidence="5" id="KW-0963">Cytoplasm</keyword>
<dbReference type="InterPro" id="IPR013083">
    <property type="entry name" value="Znf_RING/FYVE/PHD"/>
</dbReference>
<evidence type="ECO:0000256" key="2">
    <source>
        <dbReference type="ARBA" id="ARBA00004496"/>
    </source>
</evidence>
<keyword evidence="11" id="KW-0862">Zinc</keyword>
<dbReference type="Gene3D" id="3.30.40.10">
    <property type="entry name" value="Zinc/RING finger domain, C3HC4 (zinc finger)"/>
    <property type="match status" value="1"/>
</dbReference>
<dbReference type="Proteomes" id="UP000887568">
    <property type="component" value="Unplaced"/>
</dbReference>
<evidence type="ECO:0000256" key="7">
    <source>
        <dbReference type="ARBA" id="ARBA00022583"/>
    </source>
</evidence>
<feature type="coiled-coil region" evidence="15">
    <location>
        <begin position="20"/>
        <end position="90"/>
    </location>
</feature>
<feature type="region of interest" description="Disordered" evidence="16">
    <location>
        <begin position="404"/>
        <end position="509"/>
    </location>
</feature>
<dbReference type="InterPro" id="IPR011011">
    <property type="entry name" value="Znf_FYVE_PHD"/>
</dbReference>
<dbReference type="InterPro" id="IPR015390">
    <property type="entry name" value="Rabaptin_Rab5-bd_dom"/>
</dbReference>
<feature type="compositionally biased region" description="Polar residues" evidence="16">
    <location>
        <begin position="287"/>
        <end position="303"/>
    </location>
</feature>
<evidence type="ECO:0000256" key="4">
    <source>
        <dbReference type="ARBA" id="ARBA00022448"/>
    </source>
</evidence>
<evidence type="ECO:0000256" key="11">
    <source>
        <dbReference type="ARBA" id="ARBA00022833"/>
    </source>
</evidence>
<sequence length="1021" mass="117436">MENQVNNVHRAAGISIEDDVNALRQRVGELESNLRSVLNERKTQEADFAHKRAKFKEIFLSREEELIKEAEKMRSERDAKEAELEELKTVAAMVESSYREEMEEVKLKWKGEVGTLQAILGDAVAQTTEETAMTYQQERQKLLAANELLNNELQSMQHMMAEKSQGQGAEKDSVFSSMTRSLRNLTGSNSPSTTRDEKQHAAQEPQPAPQQQPPSQQKHTPTKEEEDLERSMLTAQKDAEILRSVVVPLEREIASLKDKLHNADLEKRALEHKIRKYSLDTLGSTTVDKAQSPATPPETTVNTAAELDEKVRTLASVLEAEKTSRSDMELYVAVLNKQKNVMQEENDTMREELREVCRLLEKEKQEHNNLKQTWHMANNQFLESQRLQMMDMRRMEMVLTEEQQRQVMEAQKKDHEREEAEKRVEELKEQQRVMQEKETERLQQQAPPDQWPNTSEPQDVPSSRSLALNDLDPTDQEDSDSSREPSSSNQSTRVMVNSSASAQSFTTPSLDPEELLQFETQGGGTPSGQSGSPLHRSICEIAAHSFSDSAVYGMDAETTSLSSSISLTEAQERAISGETPESEEMRSVLASARSRSDMFPSLAGKRMVSETEWTKLQEEIRIAREKLGRPCDMCSNYEHQLQGVQTREGEYKELTQSLRLELDTERENVSREKRLRMELEESLQNAAEDAQSQIANANSINQESEKFLTDLRQQYLREHNEIHDRLQKLMESREQVYQEVTRLQRENDSLSAKRTLHVSLMSGDDFNLPCHPDELQALCFKYREDIVTVRVNAEHIEEKLRNENSFLKEQLEAEQHTKMTLEDTYQMEMDEYKEELMLLRSQRDDFEKEKKLLEETQQSLQELQETKKNIETKSREVIAALQAQVEELQQVKGKLETEARESKNKLQSLQVELDNSEAVQRDFVRLSQSLQVQLENIRQKDNEVRWAHEDDIEQCKGCKAGFSSKKKKHHCMHCGKVFCPECLSHTVESGPRKRKMPVCNICHTLLVNESAPYFSKEAPES</sequence>
<organism evidence="18 19">
    <name type="scientific">Patiria miniata</name>
    <name type="common">Bat star</name>
    <name type="synonym">Asterina miniata</name>
    <dbReference type="NCBI Taxonomy" id="46514"/>
    <lineage>
        <taxon>Eukaryota</taxon>
        <taxon>Metazoa</taxon>
        <taxon>Echinodermata</taxon>
        <taxon>Eleutherozoa</taxon>
        <taxon>Asterozoa</taxon>
        <taxon>Asteroidea</taxon>
        <taxon>Valvatacea</taxon>
        <taxon>Valvatida</taxon>
        <taxon>Asterinidae</taxon>
        <taxon>Patiria</taxon>
    </lineage>
</organism>
<feature type="domain" description="FYVE-type" evidence="17">
    <location>
        <begin position="949"/>
        <end position="1007"/>
    </location>
</feature>
<proteinExistence type="inferred from homology"/>
<dbReference type="FunFam" id="1.20.5.730:FF:000005">
    <property type="entry name" value="RABaptiN (Rab effector)"/>
    <property type="match status" value="1"/>
</dbReference>
<dbReference type="PANTHER" id="PTHR31179:SF7">
    <property type="entry name" value="FYVE-TYPE DOMAIN-CONTAINING PROTEIN"/>
    <property type="match status" value="1"/>
</dbReference>
<evidence type="ECO:0000256" key="10">
    <source>
        <dbReference type="ARBA" id="ARBA00022771"/>
    </source>
</evidence>
<feature type="coiled-coil region" evidence="15">
    <location>
        <begin position="662"/>
        <end position="753"/>
    </location>
</feature>
<dbReference type="Pfam" id="PF09311">
    <property type="entry name" value="Rab5-bind"/>
    <property type="match status" value="1"/>
</dbReference>
<feature type="region of interest" description="Disordered" evidence="16">
    <location>
        <begin position="287"/>
        <end position="306"/>
    </location>
</feature>
<dbReference type="GO" id="GO:0006897">
    <property type="term" value="P:endocytosis"/>
    <property type="evidence" value="ECO:0007669"/>
    <property type="project" value="UniProtKB-KW"/>
</dbReference>
<evidence type="ECO:0000256" key="12">
    <source>
        <dbReference type="ARBA" id="ARBA00022927"/>
    </source>
</evidence>
<dbReference type="Pfam" id="PF03528">
    <property type="entry name" value="Rabaptin"/>
    <property type="match status" value="3"/>
</dbReference>
<feature type="compositionally biased region" description="Polar residues" evidence="16">
    <location>
        <begin position="182"/>
        <end position="193"/>
    </location>
</feature>
<feature type="compositionally biased region" description="Basic and acidic residues" evidence="16">
    <location>
        <begin position="410"/>
        <end position="441"/>
    </location>
</feature>
<dbReference type="Gene3D" id="1.20.5.340">
    <property type="match status" value="1"/>
</dbReference>
<dbReference type="EnsemblMetazoa" id="XM_038202306.1">
    <property type="protein sequence ID" value="XP_038058234.1"/>
    <property type="gene ID" value="LOC119729644"/>
</dbReference>
<dbReference type="InterPro" id="IPR000306">
    <property type="entry name" value="Znf_FYVE"/>
</dbReference>
<reference evidence="18" key="1">
    <citation type="submission" date="2022-11" db="UniProtKB">
        <authorList>
            <consortium name="EnsemblMetazoa"/>
        </authorList>
    </citation>
    <scope>IDENTIFICATION</scope>
</reference>
<accession>A0A914A3T7</accession>
<comment type="subcellular location">
    <subcellularLocation>
        <location evidence="2">Cytoplasm</location>
    </subcellularLocation>
    <subcellularLocation>
        <location evidence="1">Early endosome</location>
    </subcellularLocation>
</comment>
<dbReference type="GO" id="GO:0005769">
    <property type="term" value="C:early endosome"/>
    <property type="evidence" value="ECO:0007669"/>
    <property type="project" value="UniProtKB-SubCell"/>
</dbReference>
<feature type="coiled-coil region" evidence="15">
    <location>
        <begin position="253"/>
        <end position="280"/>
    </location>
</feature>
<dbReference type="GO" id="GO:0015031">
    <property type="term" value="P:protein transport"/>
    <property type="evidence" value="ECO:0007669"/>
    <property type="project" value="UniProtKB-KW"/>
</dbReference>
<feature type="region of interest" description="Disordered" evidence="16">
    <location>
        <begin position="182"/>
        <end position="235"/>
    </location>
</feature>
<keyword evidence="10 14" id="KW-0863">Zinc-finger</keyword>
<evidence type="ECO:0000256" key="13">
    <source>
        <dbReference type="ARBA" id="ARBA00023054"/>
    </source>
</evidence>
<dbReference type="RefSeq" id="XP_038058234.1">
    <property type="nucleotide sequence ID" value="XM_038202306.1"/>
</dbReference>
<evidence type="ECO:0000256" key="9">
    <source>
        <dbReference type="ARBA" id="ARBA00022753"/>
    </source>
</evidence>
<dbReference type="AlphaFoldDB" id="A0A914A3T7"/>
<dbReference type="InterPro" id="IPR018514">
    <property type="entry name" value="Rabaptin_CC"/>
</dbReference>
<dbReference type="OMA" id="XDLKRQN"/>
<dbReference type="InterPro" id="IPR003914">
    <property type="entry name" value="Rabaptin"/>
</dbReference>
<feature type="coiled-coil region" evidence="15">
    <location>
        <begin position="790"/>
        <end position="919"/>
    </location>
</feature>
<evidence type="ECO:0000313" key="18">
    <source>
        <dbReference type="EnsemblMetazoa" id="XP_038058234.1"/>
    </source>
</evidence>
<dbReference type="PROSITE" id="PS50178">
    <property type="entry name" value="ZF_FYVE"/>
    <property type="match status" value="1"/>
</dbReference>
<dbReference type="PANTHER" id="PTHR31179">
    <property type="entry name" value="RAB GTPASE-BINDING EFFECTOR PROTEIN"/>
    <property type="match status" value="1"/>
</dbReference>
<evidence type="ECO:0000256" key="3">
    <source>
        <dbReference type="ARBA" id="ARBA00006603"/>
    </source>
</evidence>
<dbReference type="SUPFAM" id="SSF57903">
    <property type="entry name" value="FYVE/PHD zinc finger"/>
    <property type="match status" value="1"/>
</dbReference>
<keyword evidence="13 15" id="KW-0175">Coiled coil</keyword>
<dbReference type="Gene3D" id="1.20.5.730">
    <property type="entry name" value="Single helix bin"/>
    <property type="match status" value="1"/>
</dbReference>
<evidence type="ECO:0000256" key="14">
    <source>
        <dbReference type="PROSITE-ProRule" id="PRU00091"/>
    </source>
</evidence>
<evidence type="ECO:0000256" key="15">
    <source>
        <dbReference type="SAM" id="Coils"/>
    </source>
</evidence>
<evidence type="ECO:0000256" key="8">
    <source>
        <dbReference type="ARBA" id="ARBA00022723"/>
    </source>
</evidence>
<feature type="coiled-coil region" evidence="15">
    <location>
        <begin position="132"/>
        <end position="159"/>
    </location>
</feature>
<comment type="similarity">
    <text evidence="3">Belongs to the rabaptin family.</text>
</comment>
<dbReference type="GO" id="GO:0008083">
    <property type="term" value="F:growth factor activity"/>
    <property type="evidence" value="ECO:0007669"/>
    <property type="project" value="InterPro"/>
</dbReference>